<accession>A0A6J5YCH3</accession>
<dbReference type="Proteomes" id="UP000507245">
    <property type="component" value="Unassembled WGS sequence"/>
</dbReference>
<evidence type="ECO:0000313" key="5">
    <source>
        <dbReference type="Proteomes" id="UP000507245"/>
    </source>
</evidence>
<dbReference type="EMBL" id="CAEKKB010000008">
    <property type="protein sequence ID" value="CAB4321244.1"/>
    <property type="molecule type" value="Genomic_DNA"/>
</dbReference>
<feature type="region of interest" description="Disordered" evidence="1">
    <location>
        <begin position="65"/>
        <end position="84"/>
    </location>
</feature>
<proteinExistence type="predicted"/>
<dbReference type="Proteomes" id="UP000507222">
    <property type="component" value="Unassembled WGS sequence"/>
</dbReference>
<feature type="compositionally biased region" description="Low complexity" evidence="1">
    <location>
        <begin position="1"/>
        <end position="14"/>
    </location>
</feature>
<evidence type="ECO:0000313" key="2">
    <source>
        <dbReference type="EMBL" id="CAB4290924.1"/>
    </source>
</evidence>
<organism evidence="3 5">
    <name type="scientific">Prunus armeniaca</name>
    <name type="common">Apricot</name>
    <name type="synonym">Armeniaca vulgaris</name>
    <dbReference type="NCBI Taxonomy" id="36596"/>
    <lineage>
        <taxon>Eukaryota</taxon>
        <taxon>Viridiplantae</taxon>
        <taxon>Streptophyta</taxon>
        <taxon>Embryophyta</taxon>
        <taxon>Tracheophyta</taxon>
        <taxon>Spermatophyta</taxon>
        <taxon>Magnoliopsida</taxon>
        <taxon>eudicotyledons</taxon>
        <taxon>Gunneridae</taxon>
        <taxon>Pentapetalae</taxon>
        <taxon>rosids</taxon>
        <taxon>fabids</taxon>
        <taxon>Rosales</taxon>
        <taxon>Rosaceae</taxon>
        <taxon>Amygdaloideae</taxon>
        <taxon>Amygdaleae</taxon>
        <taxon>Prunus</taxon>
    </lineage>
</organism>
<dbReference type="EMBL" id="CAEKDK010000008">
    <property type="protein sequence ID" value="CAB4290924.1"/>
    <property type="molecule type" value="Genomic_DNA"/>
</dbReference>
<dbReference type="AlphaFoldDB" id="A0A6J5YCH3"/>
<keyword evidence="5" id="KW-1185">Reference proteome</keyword>
<feature type="region of interest" description="Disordered" evidence="1">
    <location>
        <begin position="1"/>
        <end position="49"/>
    </location>
</feature>
<sequence length="102" mass="10547">MNGGLLPRSPSSPALLPPLAPVKVSVSDPDQAPRKPASSGAGGSLSLSSSSSSVVFETHTWDSGSFIVHDLGGGGEKGSRLRRDDDAFVVRGEKGISQILYR</sequence>
<evidence type="ECO:0000313" key="4">
    <source>
        <dbReference type="Proteomes" id="UP000507222"/>
    </source>
</evidence>
<reference evidence="3 4" key="2">
    <citation type="submission" date="2020-05" db="EMBL/GenBank/DDBJ databases">
        <authorList>
            <person name="Campoy J."/>
            <person name="Schneeberger K."/>
            <person name="Spophaly S."/>
        </authorList>
    </citation>
    <scope>NUCLEOTIDE SEQUENCE [LARGE SCALE GENOMIC DNA]</scope>
    <source>
        <strain evidence="3">PruArmRojPasFocal</strain>
    </source>
</reference>
<evidence type="ECO:0000256" key="1">
    <source>
        <dbReference type="SAM" id="MobiDB-lite"/>
    </source>
</evidence>
<reference evidence="5" key="1">
    <citation type="journal article" date="2020" name="Genome Biol.">
        <title>Gamete binning: chromosome-level and haplotype-resolved genome assembly enabled by high-throughput single-cell sequencing of gamete genomes.</title>
        <authorList>
            <person name="Campoy J.A."/>
            <person name="Sun H."/>
            <person name="Goel M."/>
            <person name="Jiao W.-B."/>
            <person name="Folz-Donahue K."/>
            <person name="Wang N."/>
            <person name="Rubio M."/>
            <person name="Liu C."/>
            <person name="Kukat C."/>
            <person name="Ruiz D."/>
            <person name="Huettel B."/>
            <person name="Schneeberger K."/>
        </authorList>
    </citation>
    <scope>NUCLEOTIDE SEQUENCE [LARGE SCALE GENOMIC DNA]</scope>
    <source>
        <strain evidence="5">cv. Rojo Pasion</strain>
    </source>
</reference>
<gene>
    <name evidence="2" type="ORF">CURHAP_LOCUS51107</name>
    <name evidence="3" type="ORF">ORAREDHAP_LOCUS50374</name>
</gene>
<protein>
    <submittedName>
        <fullName evidence="3">Uncharacterized protein</fullName>
    </submittedName>
</protein>
<name>A0A6J5YCH3_PRUAR</name>
<evidence type="ECO:0000313" key="3">
    <source>
        <dbReference type="EMBL" id="CAB4321244.1"/>
    </source>
</evidence>